<dbReference type="Gene3D" id="1.10.10.10">
    <property type="entry name" value="Winged helix-like DNA-binding domain superfamily/Winged helix DNA-binding domain"/>
    <property type="match status" value="1"/>
</dbReference>
<feature type="binding site" evidence="11">
    <location>
        <position position="140"/>
    </location>
    <ligand>
        <name>Zn(2+)</name>
        <dbReference type="ChEBI" id="CHEBI:29105"/>
    </ligand>
</feature>
<dbReference type="GO" id="GO:0008270">
    <property type="term" value="F:zinc ion binding"/>
    <property type="evidence" value="ECO:0007669"/>
    <property type="project" value="TreeGrafter"/>
</dbReference>
<dbReference type="InterPro" id="IPR036390">
    <property type="entry name" value="WH_DNA-bd_sf"/>
</dbReference>
<evidence type="ECO:0000256" key="9">
    <source>
        <dbReference type="ARBA" id="ARBA00023125"/>
    </source>
</evidence>
<evidence type="ECO:0000256" key="8">
    <source>
        <dbReference type="ARBA" id="ARBA00023015"/>
    </source>
</evidence>
<dbReference type="GO" id="GO:0005737">
    <property type="term" value="C:cytoplasm"/>
    <property type="evidence" value="ECO:0007669"/>
    <property type="project" value="UniProtKB-SubCell"/>
</dbReference>
<evidence type="ECO:0000256" key="6">
    <source>
        <dbReference type="ARBA" id="ARBA00022833"/>
    </source>
</evidence>
<feature type="region of interest" description="Disordered" evidence="12">
    <location>
        <begin position="142"/>
        <end position="184"/>
    </location>
</feature>
<evidence type="ECO:0000256" key="4">
    <source>
        <dbReference type="ARBA" id="ARBA00022491"/>
    </source>
</evidence>
<feature type="binding site" evidence="11">
    <location>
        <position position="100"/>
    </location>
    <ligand>
        <name>Zn(2+)</name>
        <dbReference type="ChEBI" id="CHEBI:29105"/>
    </ligand>
</feature>
<keyword evidence="7" id="KW-0408">Iron</keyword>
<name>A0A9E5JLN5_9MICO</name>
<keyword evidence="8" id="KW-0805">Transcription regulation</keyword>
<dbReference type="InterPro" id="IPR043135">
    <property type="entry name" value="Fur_C"/>
</dbReference>
<evidence type="ECO:0000256" key="11">
    <source>
        <dbReference type="PIRSR" id="PIRSR602481-1"/>
    </source>
</evidence>
<feature type="compositionally biased region" description="Low complexity" evidence="12">
    <location>
        <begin position="142"/>
        <end position="158"/>
    </location>
</feature>
<dbReference type="GO" id="GO:1900376">
    <property type="term" value="P:regulation of secondary metabolite biosynthetic process"/>
    <property type="evidence" value="ECO:0007669"/>
    <property type="project" value="TreeGrafter"/>
</dbReference>
<evidence type="ECO:0000256" key="2">
    <source>
        <dbReference type="ARBA" id="ARBA00007957"/>
    </source>
</evidence>
<dbReference type="SUPFAM" id="SSF46785">
    <property type="entry name" value="Winged helix' DNA-binding domain"/>
    <property type="match status" value="1"/>
</dbReference>
<dbReference type="GO" id="GO:0045892">
    <property type="term" value="P:negative regulation of DNA-templated transcription"/>
    <property type="evidence" value="ECO:0007669"/>
    <property type="project" value="TreeGrafter"/>
</dbReference>
<sequence>MSHTASDHDTSELLRDVGLRVTAGRLAVLDALERMPHSDAETVRQALTDSPARLSLQAVHNVLGDLAEAGVLRRIQPARSAARYELRVGDNHHHAVCSSCGAVTDVDCVVGHAPCLTPSGDTGFAIAAAEVTFWGLCADCTAASPSSSPASAAASPDTPDTPDTPDPAAPAGAAASTPTEGAAP</sequence>
<feature type="compositionally biased region" description="Low complexity" evidence="12">
    <location>
        <begin position="169"/>
        <end position="184"/>
    </location>
</feature>
<dbReference type="OrthoDB" id="5242893at2"/>
<reference evidence="13 14" key="1">
    <citation type="submission" date="2020-03" db="EMBL/GenBank/DDBJ databases">
        <title>Chryseoglobus sp. isolated from a deep-sea seamount.</title>
        <authorList>
            <person name="Zhang D.-C."/>
        </authorList>
    </citation>
    <scope>NUCLEOTIDE SEQUENCE [LARGE SCALE GENOMIC DNA]</scope>
    <source>
        <strain evidence="13 14">KN1116</strain>
    </source>
</reference>
<dbReference type="InterPro" id="IPR002481">
    <property type="entry name" value="FUR"/>
</dbReference>
<dbReference type="AlphaFoldDB" id="A0A9E5JLN5"/>
<dbReference type="Pfam" id="PF01475">
    <property type="entry name" value="FUR"/>
    <property type="match status" value="1"/>
</dbReference>
<evidence type="ECO:0000256" key="7">
    <source>
        <dbReference type="ARBA" id="ARBA00023004"/>
    </source>
</evidence>
<keyword evidence="3" id="KW-0963">Cytoplasm</keyword>
<keyword evidence="10" id="KW-0804">Transcription</keyword>
<evidence type="ECO:0000313" key="14">
    <source>
        <dbReference type="Proteomes" id="UP000818266"/>
    </source>
</evidence>
<comment type="similarity">
    <text evidence="2">Belongs to the Fur family.</text>
</comment>
<dbReference type="GO" id="GO:0003700">
    <property type="term" value="F:DNA-binding transcription factor activity"/>
    <property type="evidence" value="ECO:0007669"/>
    <property type="project" value="InterPro"/>
</dbReference>
<proteinExistence type="inferred from homology"/>
<evidence type="ECO:0000313" key="13">
    <source>
        <dbReference type="EMBL" id="NHF62860.1"/>
    </source>
</evidence>
<evidence type="ECO:0000256" key="3">
    <source>
        <dbReference type="ARBA" id="ARBA00022490"/>
    </source>
</evidence>
<dbReference type="Proteomes" id="UP000818266">
    <property type="component" value="Unassembled WGS sequence"/>
</dbReference>
<dbReference type="InterPro" id="IPR036388">
    <property type="entry name" value="WH-like_DNA-bd_sf"/>
</dbReference>
<evidence type="ECO:0000256" key="5">
    <source>
        <dbReference type="ARBA" id="ARBA00022723"/>
    </source>
</evidence>
<dbReference type="GO" id="GO:0000976">
    <property type="term" value="F:transcription cis-regulatory region binding"/>
    <property type="evidence" value="ECO:0007669"/>
    <property type="project" value="TreeGrafter"/>
</dbReference>
<protein>
    <submittedName>
        <fullName evidence="13">Transcriptional repressor</fullName>
    </submittedName>
</protein>
<feature type="binding site" evidence="11">
    <location>
        <position position="137"/>
    </location>
    <ligand>
        <name>Zn(2+)</name>
        <dbReference type="ChEBI" id="CHEBI:29105"/>
    </ligand>
</feature>
<comment type="caution">
    <text evidence="13">The sequence shown here is derived from an EMBL/GenBank/DDBJ whole genome shotgun (WGS) entry which is preliminary data.</text>
</comment>
<keyword evidence="14" id="KW-1185">Reference proteome</keyword>
<evidence type="ECO:0000256" key="12">
    <source>
        <dbReference type="SAM" id="MobiDB-lite"/>
    </source>
</evidence>
<dbReference type="CDD" id="cd07153">
    <property type="entry name" value="Fur_like"/>
    <property type="match status" value="1"/>
</dbReference>
<dbReference type="PANTHER" id="PTHR33202">
    <property type="entry name" value="ZINC UPTAKE REGULATION PROTEIN"/>
    <property type="match status" value="1"/>
</dbReference>
<feature type="binding site" evidence="11">
    <location>
        <position position="97"/>
    </location>
    <ligand>
        <name>Zn(2+)</name>
        <dbReference type="ChEBI" id="CHEBI:29105"/>
    </ligand>
</feature>
<gene>
    <name evidence="13" type="ORF">FK219_006365</name>
</gene>
<comment type="subcellular location">
    <subcellularLocation>
        <location evidence="1">Cytoplasm</location>
    </subcellularLocation>
</comment>
<evidence type="ECO:0000256" key="10">
    <source>
        <dbReference type="ARBA" id="ARBA00023163"/>
    </source>
</evidence>
<evidence type="ECO:0000256" key="1">
    <source>
        <dbReference type="ARBA" id="ARBA00004496"/>
    </source>
</evidence>
<dbReference type="EMBL" id="VIKT02000008">
    <property type="protein sequence ID" value="NHF62860.1"/>
    <property type="molecule type" value="Genomic_DNA"/>
</dbReference>
<keyword evidence="6 11" id="KW-0862">Zinc</keyword>
<dbReference type="PANTHER" id="PTHR33202:SF18">
    <property type="entry name" value="TRANSCRIPTIONAL REGULATOR FURA"/>
    <property type="match status" value="1"/>
</dbReference>
<keyword evidence="5 11" id="KW-0479">Metal-binding</keyword>
<organism evidence="13 14">
    <name type="scientific">Microcella pacifica</name>
    <dbReference type="NCBI Taxonomy" id="2591847"/>
    <lineage>
        <taxon>Bacteria</taxon>
        <taxon>Bacillati</taxon>
        <taxon>Actinomycetota</taxon>
        <taxon>Actinomycetes</taxon>
        <taxon>Micrococcales</taxon>
        <taxon>Microbacteriaceae</taxon>
        <taxon>Microcella</taxon>
    </lineage>
</organism>
<keyword evidence="9" id="KW-0238">DNA-binding</keyword>
<keyword evidence="4" id="KW-0678">Repressor</keyword>
<comment type="cofactor">
    <cofactor evidence="11">
        <name>Zn(2+)</name>
        <dbReference type="ChEBI" id="CHEBI:29105"/>
    </cofactor>
    <text evidence="11">Binds 1 zinc ion per subunit.</text>
</comment>
<dbReference type="Gene3D" id="3.30.1490.190">
    <property type="match status" value="1"/>
</dbReference>
<dbReference type="RefSeq" id="WP_152582421.1">
    <property type="nucleotide sequence ID" value="NZ_VIKT02000008.1"/>
</dbReference>
<accession>A0A9E5JLN5</accession>